<gene>
    <name evidence="2" type="ORF">CYNAS_LOCUS18879</name>
</gene>
<protein>
    <recommendedName>
        <fullName evidence="1">Lipid-binding serum glycoprotein N-terminal domain-containing protein</fullName>
    </recommendedName>
</protein>
<name>A0AA36HAR6_CYLNA</name>
<keyword evidence="3" id="KW-1185">Reference proteome</keyword>
<sequence length="567" mass="64768">MRKWAAGSCMKRSKWDTGMRAPLVGLVHLLLVVTAYNIRPRHAIGPTHEISIELLKSVSDQLENDMKGFYKDEENGPNEAIIGTKSTSVHQGGADITVRLYPGGMSYLFEQVMLAIRHDARRHRPQMLRASYHGLDIRVDSLQIVDFIVPKLSAEHLGGSNFRFLTHGGGLRYLGLYSATYRTTREGQFEAIMEDMQIQLDVTIEKSKEKSVVTLSKCITKFDDVLVQLTPTMPTQILDLLRELIKERFHEAVCPALVKYVEKVADMTDTLASIDEIVPKKDNTDSPKLVNHEKAAWRYDTRGVKLSFKRTNPRKKRSTLDNNVKDHENIHNEMASVSLTEDYVNEMLTDLMENDNVIFHLHHIPEIAKLLRTHCDEDSQCLGSMVNLDSVKDGSAHLNSHPVAAPFVEFEHNAAFLHLALSTVLSFQNRAAHHRIPYLRLETYLKLRIADLLIDPIDASEYYKWSARYEIDELKVIRAHTDFEDMKVITRDLQGLLTRHQSSVEGLLTTHLNGKLPLLLNRHIHFQARPAVFRHHRVTIPLDFTIERKLFPTFEFLPTQHASVATD</sequence>
<dbReference type="AlphaFoldDB" id="A0AA36HAR6"/>
<proteinExistence type="predicted"/>
<accession>A0AA36HAR6</accession>
<dbReference type="InterPro" id="IPR017943">
    <property type="entry name" value="Bactericidal_perm-incr_a/b_dom"/>
</dbReference>
<dbReference type="SUPFAM" id="SSF55394">
    <property type="entry name" value="Bactericidal permeability-increasing protein, BPI"/>
    <property type="match status" value="1"/>
</dbReference>
<dbReference type="Proteomes" id="UP001176961">
    <property type="component" value="Unassembled WGS sequence"/>
</dbReference>
<evidence type="ECO:0000313" key="3">
    <source>
        <dbReference type="Proteomes" id="UP001176961"/>
    </source>
</evidence>
<dbReference type="Pfam" id="PF01273">
    <property type="entry name" value="LBP_BPI_CETP"/>
    <property type="match status" value="1"/>
</dbReference>
<dbReference type="InterPro" id="IPR017942">
    <property type="entry name" value="Lipid-bd_serum_glycop_N"/>
</dbReference>
<evidence type="ECO:0000259" key="1">
    <source>
        <dbReference type="Pfam" id="PF01273"/>
    </source>
</evidence>
<dbReference type="GO" id="GO:0008289">
    <property type="term" value="F:lipid binding"/>
    <property type="evidence" value="ECO:0007669"/>
    <property type="project" value="InterPro"/>
</dbReference>
<comment type="caution">
    <text evidence="2">The sequence shown here is derived from an EMBL/GenBank/DDBJ whole genome shotgun (WGS) entry which is preliminary data.</text>
</comment>
<dbReference type="PANTHER" id="PTHR10504:SF131">
    <property type="entry name" value="BPI2 DOMAIN-CONTAINING PROTEIN"/>
    <property type="match status" value="1"/>
</dbReference>
<evidence type="ECO:0000313" key="2">
    <source>
        <dbReference type="EMBL" id="CAJ0606896.1"/>
    </source>
</evidence>
<dbReference type="EMBL" id="CATQJL010000316">
    <property type="protein sequence ID" value="CAJ0606896.1"/>
    <property type="molecule type" value="Genomic_DNA"/>
</dbReference>
<organism evidence="2 3">
    <name type="scientific">Cylicocyclus nassatus</name>
    <name type="common">Nematode worm</name>
    <dbReference type="NCBI Taxonomy" id="53992"/>
    <lineage>
        <taxon>Eukaryota</taxon>
        <taxon>Metazoa</taxon>
        <taxon>Ecdysozoa</taxon>
        <taxon>Nematoda</taxon>
        <taxon>Chromadorea</taxon>
        <taxon>Rhabditida</taxon>
        <taxon>Rhabditina</taxon>
        <taxon>Rhabditomorpha</taxon>
        <taxon>Strongyloidea</taxon>
        <taxon>Strongylidae</taxon>
        <taxon>Cylicocyclus</taxon>
    </lineage>
</organism>
<dbReference type="InterPro" id="IPR032942">
    <property type="entry name" value="BPI/LBP/Plunc"/>
</dbReference>
<reference evidence="2" key="1">
    <citation type="submission" date="2023-07" db="EMBL/GenBank/DDBJ databases">
        <authorList>
            <consortium name="CYATHOMIX"/>
        </authorList>
    </citation>
    <scope>NUCLEOTIDE SEQUENCE</scope>
    <source>
        <strain evidence="2">N/A</strain>
    </source>
</reference>
<feature type="domain" description="Lipid-binding serum glycoprotein N-terminal" evidence="1">
    <location>
        <begin position="141"/>
        <end position="259"/>
    </location>
</feature>
<dbReference type="Gene3D" id="3.15.10.10">
    <property type="entry name" value="Bactericidal permeability-increasing protein, domain 1"/>
    <property type="match status" value="1"/>
</dbReference>
<dbReference type="PANTHER" id="PTHR10504">
    <property type="entry name" value="BACTERICIDAL PERMEABILITY-INCREASING BPI PROTEIN-RELATED"/>
    <property type="match status" value="1"/>
</dbReference>